<dbReference type="EMBL" id="JH767617">
    <property type="protein sequence ID" value="EON69557.1"/>
    <property type="molecule type" value="Genomic_DNA"/>
</dbReference>
<feature type="compositionally biased region" description="Polar residues" evidence="1">
    <location>
        <begin position="1"/>
        <end position="25"/>
    </location>
</feature>
<organism evidence="2 3">
    <name type="scientific">Coniosporium apollinis (strain CBS 100218)</name>
    <name type="common">Rock-inhabiting black yeast</name>
    <dbReference type="NCBI Taxonomy" id="1168221"/>
    <lineage>
        <taxon>Eukaryota</taxon>
        <taxon>Fungi</taxon>
        <taxon>Dikarya</taxon>
        <taxon>Ascomycota</taxon>
        <taxon>Pezizomycotina</taxon>
        <taxon>Dothideomycetes</taxon>
        <taxon>Dothideomycetes incertae sedis</taxon>
        <taxon>Coniosporium</taxon>
    </lineage>
</organism>
<evidence type="ECO:0000313" key="2">
    <source>
        <dbReference type="EMBL" id="EON69557.1"/>
    </source>
</evidence>
<name>R7Z5X4_CONA1</name>
<feature type="region of interest" description="Disordered" evidence="1">
    <location>
        <begin position="1"/>
        <end position="29"/>
    </location>
</feature>
<dbReference type="RefSeq" id="XP_007784874.1">
    <property type="nucleotide sequence ID" value="XM_007786684.1"/>
</dbReference>
<reference evidence="3" key="1">
    <citation type="submission" date="2012-06" db="EMBL/GenBank/DDBJ databases">
        <title>The genome sequence of Coniosporium apollinis CBS 100218.</title>
        <authorList>
            <consortium name="The Broad Institute Genome Sequencing Platform"/>
            <person name="Cuomo C."/>
            <person name="Gorbushina A."/>
            <person name="Noack S."/>
            <person name="Walker B."/>
            <person name="Young S.K."/>
            <person name="Zeng Q."/>
            <person name="Gargeya S."/>
            <person name="Fitzgerald M."/>
            <person name="Haas B."/>
            <person name="Abouelleil A."/>
            <person name="Alvarado L."/>
            <person name="Arachchi H.M."/>
            <person name="Berlin A.M."/>
            <person name="Chapman S.B."/>
            <person name="Goldberg J."/>
            <person name="Griggs A."/>
            <person name="Gujja S."/>
            <person name="Hansen M."/>
            <person name="Howarth C."/>
            <person name="Imamovic A."/>
            <person name="Larimer J."/>
            <person name="McCowan C."/>
            <person name="Montmayeur A."/>
            <person name="Murphy C."/>
            <person name="Neiman D."/>
            <person name="Pearson M."/>
            <person name="Priest M."/>
            <person name="Roberts A."/>
            <person name="Saif S."/>
            <person name="Shea T."/>
            <person name="Sisk P."/>
            <person name="Sykes S."/>
            <person name="Wortman J."/>
            <person name="Nusbaum C."/>
            <person name="Birren B."/>
        </authorList>
    </citation>
    <scope>NUCLEOTIDE SEQUENCE [LARGE SCALE GENOMIC DNA]</scope>
    <source>
        <strain evidence="3">CBS 100218</strain>
    </source>
</reference>
<dbReference type="OrthoDB" id="10447567at2759"/>
<proteinExistence type="predicted"/>
<gene>
    <name evidence="2" type="ORF">W97_08817</name>
</gene>
<dbReference type="HOGENOM" id="CLU_1124461_0_0_1"/>
<keyword evidence="3" id="KW-1185">Reference proteome</keyword>
<protein>
    <submittedName>
        <fullName evidence="2">Uncharacterized protein</fullName>
    </submittedName>
</protein>
<dbReference type="GeneID" id="19906128"/>
<evidence type="ECO:0000256" key="1">
    <source>
        <dbReference type="SAM" id="MobiDB-lite"/>
    </source>
</evidence>
<sequence>MSDEYNQTYAGRATSSAGRPSQGQKRQYDALRGQALTEDNLFRQQKSYRSGDIHYSKDRVYEDQTQDYNRAVYERCYPDGGVAARLDEDGRRRPQQPQAPYMAEYLRSSVELYRPPTGSSALPLERFCTPGAAAAPYPLFERMAMTEMGIKCGDMESASIRQLVAEESARSAIGTRAVQPSTSSMIVEPASTVGAQTSYGSLRVERPAAGERGFEYAGNVEEDLRVHRNLRQWTRERPGPYEPRWER</sequence>
<dbReference type="AlphaFoldDB" id="R7Z5X4"/>
<accession>R7Z5X4</accession>
<dbReference type="Proteomes" id="UP000016924">
    <property type="component" value="Unassembled WGS sequence"/>
</dbReference>
<evidence type="ECO:0000313" key="3">
    <source>
        <dbReference type="Proteomes" id="UP000016924"/>
    </source>
</evidence>